<proteinExistence type="predicted"/>
<dbReference type="RefSeq" id="XP_024731972.1">
    <property type="nucleotide sequence ID" value="XM_024888839.1"/>
</dbReference>
<gene>
    <name evidence="2" type="ORF">K444DRAFT_96685</name>
</gene>
<feature type="region of interest" description="Disordered" evidence="1">
    <location>
        <begin position="219"/>
        <end position="281"/>
    </location>
</feature>
<reference evidence="2 3" key="1">
    <citation type="submission" date="2016-04" db="EMBL/GenBank/DDBJ databases">
        <title>A degradative enzymes factory behind the ericoid mycorrhizal symbiosis.</title>
        <authorList>
            <consortium name="DOE Joint Genome Institute"/>
            <person name="Martino E."/>
            <person name="Morin E."/>
            <person name="Grelet G."/>
            <person name="Kuo A."/>
            <person name="Kohler A."/>
            <person name="Daghino S."/>
            <person name="Barry K."/>
            <person name="Choi C."/>
            <person name="Cichocki N."/>
            <person name="Clum A."/>
            <person name="Copeland A."/>
            <person name="Hainaut M."/>
            <person name="Haridas S."/>
            <person name="Labutti K."/>
            <person name="Lindquist E."/>
            <person name="Lipzen A."/>
            <person name="Khouja H.-R."/>
            <person name="Murat C."/>
            <person name="Ohm R."/>
            <person name="Olson A."/>
            <person name="Spatafora J."/>
            <person name="Veneault-Fourrey C."/>
            <person name="Henrissat B."/>
            <person name="Grigoriev I."/>
            <person name="Martin F."/>
            <person name="Perotto S."/>
        </authorList>
    </citation>
    <scope>NUCLEOTIDE SEQUENCE [LARGE SCALE GENOMIC DNA]</scope>
    <source>
        <strain evidence="2 3">E</strain>
    </source>
</reference>
<dbReference type="InParanoid" id="A0A2J6SWB8"/>
<feature type="compositionally biased region" description="Basic and acidic residues" evidence="1">
    <location>
        <begin position="219"/>
        <end position="230"/>
    </location>
</feature>
<evidence type="ECO:0000313" key="2">
    <source>
        <dbReference type="EMBL" id="PMD55068.1"/>
    </source>
</evidence>
<name>A0A2J6SWB8_9HELO</name>
<dbReference type="AlphaFoldDB" id="A0A2J6SWB8"/>
<accession>A0A2J6SWB8</accession>
<keyword evidence="3" id="KW-1185">Reference proteome</keyword>
<dbReference type="Proteomes" id="UP000235371">
    <property type="component" value="Unassembled WGS sequence"/>
</dbReference>
<organism evidence="2 3">
    <name type="scientific">Hyaloscypha bicolor E</name>
    <dbReference type="NCBI Taxonomy" id="1095630"/>
    <lineage>
        <taxon>Eukaryota</taxon>
        <taxon>Fungi</taxon>
        <taxon>Dikarya</taxon>
        <taxon>Ascomycota</taxon>
        <taxon>Pezizomycotina</taxon>
        <taxon>Leotiomycetes</taxon>
        <taxon>Helotiales</taxon>
        <taxon>Hyaloscyphaceae</taxon>
        <taxon>Hyaloscypha</taxon>
        <taxon>Hyaloscypha bicolor</taxon>
    </lineage>
</organism>
<dbReference type="EMBL" id="KZ613856">
    <property type="protein sequence ID" value="PMD55068.1"/>
    <property type="molecule type" value="Genomic_DNA"/>
</dbReference>
<evidence type="ECO:0000256" key="1">
    <source>
        <dbReference type="SAM" id="MobiDB-lite"/>
    </source>
</evidence>
<dbReference type="OrthoDB" id="3555193at2759"/>
<evidence type="ECO:0000313" key="3">
    <source>
        <dbReference type="Proteomes" id="UP000235371"/>
    </source>
</evidence>
<sequence>MPKYPFFPSMPGFFNPFRSPSSPDMFQRLFSARQTPPPERPELSSGHTGILEDCITTTRTDIFQLERRIKALNANVLAICYCIKNKQPSFVPPTAVRLPEVFQTEAIPSPFKGSPKKSARKWPSIPLLRSNSPPNEAKVLNRPSQIERPADVPEAEREIPSPTRIDCEDMVLMANGKAEPQVQLNFLVLKKAEMEVEVGRLESDLVFWAGVYHDIKIAHRKKSDKEEKRKPSFQTRNPPRPSLLREPSFHSNPISNNHAESMSIPTSAPFIISRKEVPSKN</sequence>
<feature type="compositionally biased region" description="Polar residues" evidence="1">
    <location>
        <begin position="249"/>
        <end position="266"/>
    </location>
</feature>
<feature type="region of interest" description="Disordered" evidence="1">
    <location>
        <begin position="112"/>
        <end position="139"/>
    </location>
</feature>
<protein>
    <submittedName>
        <fullName evidence="2">Uncharacterized protein</fullName>
    </submittedName>
</protein>
<dbReference type="GeneID" id="36596915"/>